<gene>
    <name evidence="1" type="ORF">DEIGR_100822</name>
</gene>
<evidence type="ECO:0000313" key="1">
    <source>
        <dbReference type="EMBL" id="GAQ20795.1"/>
    </source>
</evidence>
<dbReference type="AlphaFoldDB" id="A0A100HJY8"/>
<dbReference type="RefSeq" id="WP_160329910.1">
    <property type="nucleotide sequence ID" value="NZ_BCMS01000001.1"/>
</dbReference>
<keyword evidence="2" id="KW-1185">Reference proteome</keyword>
<organism evidence="1 2">
    <name type="scientific">Deinococcus grandis</name>
    <dbReference type="NCBI Taxonomy" id="57498"/>
    <lineage>
        <taxon>Bacteria</taxon>
        <taxon>Thermotogati</taxon>
        <taxon>Deinococcota</taxon>
        <taxon>Deinococci</taxon>
        <taxon>Deinococcales</taxon>
        <taxon>Deinococcaceae</taxon>
        <taxon>Deinococcus</taxon>
    </lineage>
</organism>
<name>A0A100HJY8_9DEIO</name>
<protein>
    <submittedName>
        <fullName evidence="1">tRNA</fullName>
    </submittedName>
</protein>
<sequence>MNAEAQAVMYLLHTLHLHGFNVPSVGEGVRRRLLTEADWQRTVELFRRWAA</sequence>
<dbReference type="EMBL" id="BCMS01000001">
    <property type="protein sequence ID" value="GAQ20795.1"/>
    <property type="molecule type" value="Genomic_DNA"/>
</dbReference>
<dbReference type="Proteomes" id="UP000056209">
    <property type="component" value="Unassembled WGS sequence"/>
</dbReference>
<reference evidence="2" key="1">
    <citation type="submission" date="2015-11" db="EMBL/GenBank/DDBJ databases">
        <title>Draft Genome Sequence of the Radioresistant Bacterium Deinococcus grandis, Isolated from Freshwater Fish in Japan.</title>
        <authorList>
            <person name="Satoh K."/>
            <person name="Onodera T."/>
            <person name="Omoso K."/>
            <person name="Takeda-Yano K."/>
            <person name="Katayama T."/>
            <person name="Oono Y."/>
            <person name="Narumi I."/>
        </authorList>
    </citation>
    <scope>NUCLEOTIDE SEQUENCE [LARGE SCALE GENOMIC DNA]</scope>
    <source>
        <strain evidence="2">ATCC 43672</strain>
    </source>
</reference>
<accession>A0A100HJY8</accession>
<comment type="caution">
    <text evidence="1">The sequence shown here is derived from an EMBL/GenBank/DDBJ whole genome shotgun (WGS) entry which is preliminary data.</text>
</comment>
<proteinExistence type="predicted"/>
<evidence type="ECO:0000313" key="2">
    <source>
        <dbReference type="Proteomes" id="UP000056209"/>
    </source>
</evidence>